<dbReference type="InterPro" id="IPR004312">
    <property type="entry name" value="ATHILA_Orf1_C"/>
</dbReference>
<feature type="region of interest" description="Disordered" evidence="1">
    <location>
        <begin position="1"/>
        <end position="20"/>
    </location>
</feature>
<accession>Q9M0U3</accession>
<feature type="domain" description="Arabidopsis retrotransposon Orf1 C-terminal" evidence="2">
    <location>
        <begin position="18"/>
        <end position="319"/>
    </location>
</feature>
<dbReference type="Pfam" id="PF03078">
    <property type="entry name" value="ATHILA"/>
    <property type="match status" value="1"/>
</dbReference>
<name>Q9M0U3_ARATH</name>
<evidence type="ECO:0000259" key="2">
    <source>
        <dbReference type="Pfam" id="PF03078"/>
    </source>
</evidence>
<reference evidence="3" key="2">
    <citation type="submission" date="2000-03" db="EMBL/GenBank/DDBJ databases">
        <authorList>
            <person name="Lamar B."/>
            <person name="Stoneking T."/>
            <person name="Stumpf J."/>
            <person name="Mewes H.W."/>
            <person name="Lemcke K."/>
            <person name="Mayer K.F.X."/>
        </authorList>
    </citation>
    <scope>NUCLEOTIDE SEQUENCE</scope>
</reference>
<dbReference type="AlphaFoldDB" id="Q9M0U3"/>
<sequence length="328" mass="37308">MASPEEADQTENGGGDDLESEKCATRNEYYKLLKRNEFLGTRYPHPETMERLGIYDDVEYMFKQCSQNIHMFRPMDGYEEETVNFLSSVELFIYGESEDDGIRPDGSLGYLEFCVYDVEYRLPIDHLEHMYGFPSEKDTSHRFDKRELQSFLAMLGSKHGSLASALFARERNGTFDNGELELLETALQELLGLASDGTVLAGDQTEASVSFYLIEHLLSYRGWTKGLKKPGRMAMGGVATLILRACNVPLHSKQIPPRWIDMQHLINSKQFLSQQKNYLYKYRFDHPAAGQSIFLLLNSASTSIRDCGNIEFCPPVETLYTSGDVCNM</sequence>
<proteinExistence type="predicted"/>
<dbReference type="PIR" id="E85070">
    <property type="entry name" value="E85070"/>
</dbReference>
<organism evidence="3">
    <name type="scientific">Arabidopsis thaliana</name>
    <name type="common">Mouse-ear cress</name>
    <dbReference type="NCBI Taxonomy" id="3702"/>
    <lineage>
        <taxon>Eukaryota</taxon>
        <taxon>Viridiplantae</taxon>
        <taxon>Streptophyta</taxon>
        <taxon>Embryophyta</taxon>
        <taxon>Tracheophyta</taxon>
        <taxon>Spermatophyta</taxon>
        <taxon>Magnoliopsida</taxon>
        <taxon>eudicotyledons</taxon>
        <taxon>Gunneridae</taxon>
        <taxon>Pentapetalae</taxon>
        <taxon>rosids</taxon>
        <taxon>malvids</taxon>
        <taxon>Brassicales</taxon>
        <taxon>Brassicaceae</taxon>
        <taxon>Camelineae</taxon>
        <taxon>Arabidopsis</taxon>
    </lineage>
</organism>
<dbReference type="EMBL" id="AL161504">
    <property type="protein sequence ID" value="CAB77925.1"/>
    <property type="molecule type" value="Genomic_DNA"/>
</dbReference>
<protein>
    <submittedName>
        <fullName evidence="3">Uncharacterized protein AT4g05610</fullName>
    </submittedName>
</protein>
<gene>
    <name evidence="3" type="ordered locus">At4g05610</name>
</gene>
<evidence type="ECO:0000256" key="1">
    <source>
        <dbReference type="SAM" id="MobiDB-lite"/>
    </source>
</evidence>
<evidence type="ECO:0000313" key="3">
    <source>
        <dbReference type="EMBL" id="CAB77925.1"/>
    </source>
</evidence>
<feature type="compositionally biased region" description="Acidic residues" evidence="1">
    <location>
        <begin position="1"/>
        <end position="19"/>
    </location>
</feature>
<reference key="1">
    <citation type="journal article" date="1999" name="Nature">
        <title>Sequence and analysis of chromosome 4 of the plant Arabidopsis thaliana.</title>
        <authorList>
            <consortium name="EU"/>
            <consortium name="CSHL and WU Arabidopsis Sequencing Project"/>
            <person name="Mayer K."/>
            <person name="Schuller C."/>
            <person name="Wambutt R."/>
            <person name="Murphy G."/>
            <person name="Volckaert G."/>
            <person name="Pohl T."/>
            <person name="Dusterhoft A."/>
            <person name="Stiekema W."/>
            <person name="Entian K.D."/>
            <person name="Terryn N."/>
            <person name="Harris B."/>
            <person name="Ansorge W."/>
            <person name="Brandt P."/>
            <person name="Grivell L."/>
            <person name="Rieger M."/>
            <person name="Weichselgartner M."/>
            <person name="de Simone V."/>
            <person name="Obermaier B."/>
            <person name="Mache R."/>
            <person name="Muller M."/>
            <person name="Kreis M."/>
            <person name="Delseny M."/>
            <person name="Puigdomenech P."/>
            <person name="Watson M."/>
            <person name="Schmidtheini T."/>
            <person name="Reichert B."/>
            <person name="Portatelle D."/>
            <person name="Perez-Alonso M."/>
            <person name="Boutry M."/>
            <person name="Bancroft I."/>
            <person name="Vos P."/>
            <person name="Hoheisel J."/>
            <person name="Zimmermann W."/>
            <person name="Wedler H."/>
            <person name="Ridley P."/>
            <person name="Langham S.A."/>
            <person name="McCullagh B."/>
            <person name="Bilham L."/>
            <person name="Robben J."/>
            <person name="Van der Schueren J."/>
            <person name="Grymonprez B."/>
            <person name="Chuang Y.J."/>
            <person name="Vandenbussche F."/>
            <person name="Braeken M."/>
            <person name="Weltjens I."/>
            <person name="Voet M."/>
            <person name="Bastiaens I."/>
            <person name="Aert R."/>
            <person name="Defoor E."/>
            <person name="Weitzenegger T."/>
            <person name="Bothe G."/>
            <person name="Ramsperger U."/>
            <person name="Hilbert H."/>
            <person name="Braun M."/>
            <person name="Holzer E."/>
            <person name="Brandt A."/>
            <person name="Peters S."/>
            <person name="van Staveren M."/>
            <person name="Dirske W."/>
            <person name="Mooijman P."/>
            <person name="Klein Lankhorst R."/>
            <person name="Rose M."/>
            <person name="Hauf J."/>
            <person name="Kotter P."/>
            <person name="Berneiser S."/>
            <person name="Hempel S."/>
            <person name="Feldpausch M."/>
            <person name="Lamberth S."/>
            <person name="Van den Daele H."/>
            <person name="De Keyser A."/>
            <person name="Buysshaert C."/>
            <person name="Gielen J."/>
            <person name="Villarroel R."/>
            <person name="De Clercq R."/>
            <person name="Van Montagu M."/>
            <person name="Rogers J."/>
            <person name="Cronin A."/>
            <person name="Quail M."/>
            <person name="Bray-Allen S."/>
            <person name="Clark L."/>
            <person name="Doggett J."/>
            <person name="Hall S."/>
            <person name="Kay M."/>
            <person name="Lennard N."/>
            <person name="McLay K."/>
            <person name="Mayes R."/>
            <person name="Pettett A."/>
            <person name="Rajandream M.A."/>
            <person name="Lyne M."/>
            <person name="Benes V."/>
            <person name="Rechmann S."/>
            <person name="Borkova D."/>
            <person name="Blocker H."/>
            <person name="Scharfe M."/>
            <person name="Grimm M."/>
            <person name="Lohnert T.H."/>
            <person name="Dose S."/>
            <person name="de Haan M."/>
            <person name="Maarse A."/>
            <person name="Schafer M."/>
            <person name="Muller-Auer S."/>
            <person name="Gabel C."/>
            <person name="Fuchs M."/>
            <person name="Fartmann B."/>
            <person name="Granderath K."/>
            <person name="Dauner D."/>
            <person name="Herzl A."/>
            <person name="Neumann S."/>
            <person name="Argiriou A."/>
            <person name="Vitale D."/>
            <person name="Liguori R."/>
            <person name="Piravandi E."/>
            <person name="Massenet O."/>
            <person name="Quigley F."/>
            <person name="Clabauld G."/>
            <person name="Mundlein A."/>
            <person name="Felber R."/>
            <person name="Schnabl S."/>
            <person name="Hiller R."/>
            <person name="Schmidt W."/>
            <person name="Lecharny A."/>
            <person name="Aubourg S."/>
            <person name="Chefdor F."/>
            <person name="Cooke R."/>
            <person name="Berger C."/>
            <person name="Montfort A."/>
            <person name="Casacuberta E."/>
            <person name="Gibbons T."/>
            <person name="Weber N."/>
            <person name="Vandenbol M."/>
            <person name="Bargues M."/>
            <person name="Terol J."/>
            <person name="Torres A."/>
            <person name="Perez-Perez A."/>
            <person name="Purnelle B."/>
            <person name="Bent E."/>
            <person name="Johnson S."/>
            <person name="Tacon D."/>
            <person name="Jesse T."/>
            <person name="Heijnen L."/>
            <person name="Schwarz S."/>
            <person name="Scholler P."/>
            <person name="Heber S."/>
            <person name="Francs P."/>
            <person name="Bielke C."/>
            <person name="Frishman D."/>
            <person name="Haase D."/>
            <person name="Lemcke K."/>
            <person name="Mewes H.W."/>
            <person name="Stocker S."/>
            <person name="Zaccaria P."/>
            <person name="Bevan M."/>
            <person name="Wilson R.K."/>
            <person name="de la Bastide M."/>
            <person name="Habermann K."/>
            <person name="Parnell L."/>
            <person name="Dedhia N."/>
            <person name="Gnoj L."/>
            <person name="Schutz K."/>
            <person name="Huang E."/>
            <person name="Spiegel L."/>
            <person name="Sehkon M."/>
            <person name="Murray J."/>
            <person name="Sheet P."/>
            <person name="Cordes M."/>
            <person name="Abu-Threideh J."/>
            <person name="Stoneking T."/>
            <person name="Kalicki J."/>
            <person name="Graves T."/>
            <person name="Harmon G."/>
            <person name="Edwards J."/>
            <person name="Latreille P."/>
            <person name="Courtney L."/>
            <person name="Cloud J."/>
            <person name="Abbott A."/>
            <person name="Scott K."/>
            <person name="Johnson D."/>
            <person name="Minx P."/>
            <person name="Bentley D."/>
            <person name="Fulton B."/>
            <person name="Miller N."/>
            <person name="Greco T."/>
            <person name="Kemp K."/>
            <person name="Kramer J."/>
            <person name="Fulton L."/>
            <person name="Mardis E."/>
            <person name="Dante M."/>
            <person name="Pepin K."/>
            <person name="Hillier L."/>
            <person name="Nelson J."/>
            <person name="Spieth J."/>
            <person name="Ryan E."/>
            <person name="Andrews S."/>
            <person name="Geisel C."/>
            <person name="Layman D."/>
            <person name="Du H."/>
            <person name="Ali J."/>
            <person name="Berghoff A."/>
            <person name="Jones K."/>
            <person name="Drone K."/>
            <person name="Cotton M."/>
            <person name="Joshu C."/>
            <person name="Antonoiu B."/>
            <person name="Zidanic M."/>
            <person name="Strong C."/>
            <person name="Sun H."/>
            <person name="Lamar B."/>
            <person name="Yordan C."/>
            <person name="Ma P."/>
            <person name="Zhong J."/>
            <person name="Preston R."/>
            <person name="Vil D."/>
            <person name="Shekher M."/>
            <person name="Matero A."/>
            <person name="Shah R."/>
            <person name="Swaby I.K."/>
            <person name="O'Shaughnessy A."/>
            <person name="Rodriguez M."/>
            <person name="Hoffmann J."/>
            <person name="Till S."/>
            <person name="Granat S."/>
            <person name="Shohdy N."/>
            <person name="Hasegawa A."/>
            <person name="Hameed A."/>
            <person name="Lodhi M."/>
            <person name="Johnson A."/>
            <person name="Chen E."/>
            <person name="Marra M."/>
            <person name="Martienssen R."/>
            <person name="McCombie W.R."/>
        </authorList>
    </citation>
    <scope>NUCLEOTIDE SEQUENCE [LARGE SCALE GENOMIC DNA]</scope>
    <source>
        <strain>cv. Columbia</strain>
    </source>
</reference>
<reference evidence="3" key="3">
    <citation type="submission" date="2000-03" db="EMBL/GenBank/DDBJ databases">
        <authorList>
            <person name="EU Arabidopsis sequencing project"/>
        </authorList>
    </citation>
    <scope>NUCLEOTIDE SEQUENCE</scope>
</reference>